<dbReference type="Proteomes" id="UP000579281">
    <property type="component" value="Unassembled WGS sequence"/>
</dbReference>
<name>A0A841KVW4_9FIRM</name>
<evidence type="ECO:0000313" key="1">
    <source>
        <dbReference type="EMBL" id="MBB6217507.1"/>
    </source>
</evidence>
<sequence>MKDVFVKKINKKTIVVKPSLEEIKKEFLKRIKEAQLLGDTSEVEKLQQEYLIKKVEYETV</sequence>
<accession>A0A841KVW4</accession>
<dbReference type="RefSeq" id="WP_184312002.1">
    <property type="nucleotide sequence ID" value="NZ_JACHEN010000024.1"/>
</dbReference>
<evidence type="ECO:0000313" key="2">
    <source>
        <dbReference type="Proteomes" id="UP000579281"/>
    </source>
</evidence>
<comment type="caution">
    <text evidence="1">The sequence shown here is derived from an EMBL/GenBank/DDBJ whole genome shotgun (WGS) entry which is preliminary data.</text>
</comment>
<proteinExistence type="predicted"/>
<reference evidence="1 2" key="1">
    <citation type="submission" date="2020-08" db="EMBL/GenBank/DDBJ databases">
        <title>Genomic Encyclopedia of Type Strains, Phase IV (KMG-IV): sequencing the most valuable type-strain genomes for metagenomic binning, comparative biology and taxonomic classification.</title>
        <authorList>
            <person name="Goeker M."/>
        </authorList>
    </citation>
    <scope>NUCLEOTIDE SEQUENCE [LARGE SCALE GENOMIC DNA]</scope>
    <source>
        <strain evidence="1 2">DSM 103526</strain>
    </source>
</reference>
<organism evidence="1 2">
    <name type="scientific">Anaerosolibacter carboniphilus</name>
    <dbReference type="NCBI Taxonomy" id="1417629"/>
    <lineage>
        <taxon>Bacteria</taxon>
        <taxon>Bacillati</taxon>
        <taxon>Bacillota</taxon>
        <taxon>Clostridia</taxon>
        <taxon>Peptostreptococcales</taxon>
        <taxon>Thermotaleaceae</taxon>
        <taxon>Anaerosolibacter</taxon>
    </lineage>
</organism>
<dbReference type="AlphaFoldDB" id="A0A841KVW4"/>
<protein>
    <submittedName>
        <fullName evidence="1">Uncharacterized membrane protein (DUF106 family)</fullName>
    </submittedName>
</protein>
<gene>
    <name evidence="1" type="ORF">HNQ80_003628</name>
</gene>
<keyword evidence="2" id="KW-1185">Reference proteome</keyword>
<dbReference type="EMBL" id="JACHEN010000024">
    <property type="protein sequence ID" value="MBB6217507.1"/>
    <property type="molecule type" value="Genomic_DNA"/>
</dbReference>